<dbReference type="Pfam" id="PF23559">
    <property type="entry name" value="WHD_DRP"/>
    <property type="match status" value="1"/>
</dbReference>
<evidence type="ECO:0000256" key="5">
    <source>
        <dbReference type="ARBA" id="ARBA00022821"/>
    </source>
</evidence>
<dbReference type="InterPro" id="IPR042197">
    <property type="entry name" value="Apaf_helical"/>
</dbReference>
<evidence type="ECO:0000259" key="11">
    <source>
        <dbReference type="Pfam" id="PF23598"/>
    </source>
</evidence>
<dbReference type="Pfam" id="PF23247">
    <property type="entry name" value="LRR_RPS2"/>
    <property type="match status" value="1"/>
</dbReference>
<dbReference type="FunFam" id="1.10.8.430:FF:000003">
    <property type="entry name" value="Probable disease resistance protein At5g66910"/>
    <property type="match status" value="1"/>
</dbReference>
<dbReference type="PANTHER" id="PTHR33463:SF220">
    <property type="entry name" value="NB-ARC DOMAIN-CONTAINING PROTEIN"/>
    <property type="match status" value="1"/>
</dbReference>
<name>A0A2C9UZV6_MANES</name>
<keyword evidence="6" id="KW-0067">ATP-binding</keyword>
<feature type="domain" description="NB-ARC" evidence="8">
    <location>
        <begin position="271"/>
        <end position="440"/>
    </location>
</feature>
<dbReference type="SUPFAM" id="SSF52058">
    <property type="entry name" value="L domain-like"/>
    <property type="match status" value="1"/>
</dbReference>
<dbReference type="PRINTS" id="PR00364">
    <property type="entry name" value="DISEASERSIST"/>
</dbReference>
<dbReference type="InterPro" id="IPR036388">
    <property type="entry name" value="WH-like_DNA-bd_sf"/>
</dbReference>
<keyword evidence="3" id="KW-0677">Repeat</keyword>
<evidence type="ECO:0000256" key="3">
    <source>
        <dbReference type="ARBA" id="ARBA00022737"/>
    </source>
</evidence>
<evidence type="ECO:0000259" key="8">
    <source>
        <dbReference type="Pfam" id="PF00931"/>
    </source>
</evidence>
<dbReference type="InterPro" id="IPR055414">
    <property type="entry name" value="LRR_R13L4/SHOC2-like"/>
</dbReference>
<dbReference type="STRING" id="3983.A0A2C9UZV6"/>
<evidence type="ECO:0000256" key="1">
    <source>
        <dbReference type="ARBA" id="ARBA00008894"/>
    </source>
</evidence>
<dbReference type="Gramene" id="Manes.11G053000.1.v8.1">
    <property type="protein sequence ID" value="Manes.11G053000.1.v8.1.CDS.1"/>
    <property type="gene ID" value="Manes.11G053000.v8.1"/>
</dbReference>
<feature type="domain" description="Disease resistance protein At4g27190-like leucine-rich repeats" evidence="9">
    <location>
        <begin position="844"/>
        <end position="963"/>
    </location>
</feature>
<evidence type="ECO:0000256" key="2">
    <source>
        <dbReference type="ARBA" id="ARBA00022614"/>
    </source>
</evidence>
<comment type="caution">
    <text evidence="12">The sequence shown here is derived from an EMBL/GenBank/DDBJ whole genome shotgun (WGS) entry which is preliminary data.</text>
</comment>
<dbReference type="InterPro" id="IPR057135">
    <property type="entry name" value="At4g27190-like_LRR"/>
</dbReference>
<dbReference type="InterPro" id="IPR058922">
    <property type="entry name" value="WHD_DRP"/>
</dbReference>
<dbReference type="InterPro" id="IPR050905">
    <property type="entry name" value="Plant_NBS-LRR"/>
</dbReference>
<dbReference type="FunFam" id="3.40.50.300:FF:001091">
    <property type="entry name" value="Probable disease resistance protein At1g61300"/>
    <property type="match status" value="1"/>
</dbReference>
<dbReference type="OrthoDB" id="824695at2759"/>
<feature type="coiled-coil region" evidence="7">
    <location>
        <begin position="32"/>
        <end position="59"/>
    </location>
</feature>
<evidence type="ECO:0000313" key="12">
    <source>
        <dbReference type="EMBL" id="OAY36840.1"/>
    </source>
</evidence>
<dbReference type="Proteomes" id="UP000091857">
    <property type="component" value="Chromosome 11"/>
</dbReference>
<organism evidence="12 13">
    <name type="scientific">Manihot esculenta</name>
    <name type="common">Cassava</name>
    <name type="synonym">Jatropha manihot</name>
    <dbReference type="NCBI Taxonomy" id="3983"/>
    <lineage>
        <taxon>Eukaryota</taxon>
        <taxon>Viridiplantae</taxon>
        <taxon>Streptophyta</taxon>
        <taxon>Embryophyta</taxon>
        <taxon>Tracheophyta</taxon>
        <taxon>Spermatophyta</taxon>
        <taxon>Magnoliopsida</taxon>
        <taxon>eudicotyledons</taxon>
        <taxon>Gunneridae</taxon>
        <taxon>Pentapetalae</taxon>
        <taxon>rosids</taxon>
        <taxon>fabids</taxon>
        <taxon>Malpighiales</taxon>
        <taxon>Euphorbiaceae</taxon>
        <taxon>Crotonoideae</taxon>
        <taxon>Manihoteae</taxon>
        <taxon>Manihot</taxon>
    </lineage>
</organism>
<dbReference type="SUPFAM" id="SSF52540">
    <property type="entry name" value="P-loop containing nucleoside triphosphate hydrolases"/>
    <property type="match status" value="1"/>
</dbReference>
<dbReference type="GO" id="GO:0005524">
    <property type="term" value="F:ATP binding"/>
    <property type="evidence" value="ECO:0007669"/>
    <property type="project" value="UniProtKB-KW"/>
</dbReference>
<keyword evidence="4" id="KW-0547">Nucleotide-binding</keyword>
<keyword evidence="13" id="KW-1185">Reference proteome</keyword>
<dbReference type="AlphaFoldDB" id="A0A2C9UZV6"/>
<keyword evidence="5" id="KW-0611">Plant defense</keyword>
<dbReference type="SMR" id="A0A2C9UZV6"/>
<gene>
    <name evidence="12" type="ORF">MANES_11G053000v8</name>
</gene>
<proteinExistence type="inferred from homology"/>
<dbReference type="GO" id="GO:0006952">
    <property type="term" value="P:defense response"/>
    <property type="evidence" value="ECO:0007669"/>
    <property type="project" value="UniProtKB-KW"/>
</dbReference>
<keyword evidence="2" id="KW-0433">Leucine-rich repeat</keyword>
<dbReference type="EMBL" id="CM004397">
    <property type="protein sequence ID" value="OAY36840.1"/>
    <property type="molecule type" value="Genomic_DNA"/>
</dbReference>
<dbReference type="Gene3D" id="1.10.8.430">
    <property type="entry name" value="Helical domain of apoptotic protease-activating factors"/>
    <property type="match status" value="1"/>
</dbReference>
<feature type="domain" description="Disease resistance R13L4/SHOC-2-like LRR" evidence="11">
    <location>
        <begin position="632"/>
        <end position="840"/>
    </location>
</feature>
<evidence type="ECO:0000256" key="7">
    <source>
        <dbReference type="SAM" id="Coils"/>
    </source>
</evidence>
<evidence type="ECO:0000256" key="4">
    <source>
        <dbReference type="ARBA" id="ARBA00022741"/>
    </source>
</evidence>
<feature type="domain" description="Disease resistance protein winged helix" evidence="10">
    <location>
        <begin position="526"/>
        <end position="592"/>
    </location>
</feature>
<dbReference type="Pfam" id="PF23598">
    <property type="entry name" value="LRR_14"/>
    <property type="match status" value="1"/>
</dbReference>
<evidence type="ECO:0000259" key="9">
    <source>
        <dbReference type="Pfam" id="PF23247"/>
    </source>
</evidence>
<reference evidence="13" key="1">
    <citation type="journal article" date="2016" name="Nat. Biotechnol.">
        <title>Sequencing wild and cultivated cassava and related species reveals extensive interspecific hybridization and genetic diversity.</title>
        <authorList>
            <person name="Bredeson J.V."/>
            <person name="Lyons J.B."/>
            <person name="Prochnik S.E."/>
            <person name="Wu G.A."/>
            <person name="Ha C.M."/>
            <person name="Edsinger-Gonzales E."/>
            <person name="Grimwood J."/>
            <person name="Schmutz J."/>
            <person name="Rabbi I.Y."/>
            <person name="Egesi C."/>
            <person name="Nauluvula P."/>
            <person name="Lebot V."/>
            <person name="Ndunguru J."/>
            <person name="Mkamilo G."/>
            <person name="Bart R.S."/>
            <person name="Setter T.L."/>
            <person name="Gleadow R.M."/>
            <person name="Kulakow P."/>
            <person name="Ferguson M.E."/>
            <person name="Rounsley S."/>
            <person name="Rokhsar D.S."/>
        </authorList>
    </citation>
    <scope>NUCLEOTIDE SEQUENCE [LARGE SCALE GENOMIC DNA]</scope>
    <source>
        <strain evidence="13">cv. AM560-2</strain>
    </source>
</reference>
<sequence>MGNCFSIQLSCDSVIGRCWDCAAGQAMYICQLEDNFQALEDAREKLKALKSDVERVIRDAGPQMKMLEQVRDWLSKVQTTLNEVDRLIGDGPQEIEKLCLGGCCSKNCYSSYMFGKRVAKKKKVVIALTNKGNDIKGVVSAEPLYIKRLEDDLKSLQTEREELVGLKLDVMHRVREEEGLQKKPLQQVQVWLSMVEASIVDADALLRDGPEEIKKLKSNGCSNSDFGEKVAKRLENVVEQKRKGDFKDVAARDLVESVLERPTEPTVGLGTMLDKVWSCLMQEQVGILGLYGMGGVGKTTLLTKINNRFLNIPNDFDFVVWVVVSKDLRLVKVQEEIGRRIGISIREWKSKSIDDRATEIFKTLRKKKFVLLLDDVWDRVSLRTAGVPLPTKQNGSKIVLTTRSEVVCSQMDTHRRIKVEPLAWEKAWKLFKEKVGEETLSMDPIIPDLAKDVARECGGLPLALITIGRAMACNKTPEEWRWALNDLRRSTSDLRGLTDEVFPLLKYSYDKLPNNRVRSCFLYCALFPEDFRIFKNDLIDYWICEEFWDDEENEDVARDRGYHIIGTLVYACLLEEEEGNYVKMHDVLRDMALWIACKRERSKHNFLVRSGAQLTEAPKVGNWEGATRISLMENSIQNLLEVPTCPELLTLFLCRNPHLHQITSNFFQFMDALTVLDLSNSSVKELPPGISKLASLAYLNLSRTCIQQLPVDMKMLRKLKYLNLEHNDFLDMIPRQVISNLAALQVLRMVNCSFFYEATEGNILSDSDTLVAELQCLKHLNELSIAIKSASALQSYVSTHGLLSCTQALSLECFSCSKSFDFSWIANMKLLETLHISVIKHLEEMNIDCNWRLVRERFCGSLREVSVEYCPRLKNLRWVIQAPNLAVLKVVGCEKMEEIINVGKLGGVEVAVAGENVKVEPFAKLQVLELEDLPQLKSICCNPLPFPNLERVRILDCPNIKKLPLNSGSAKERKVVIEAEEHWWRDVEWEDEDTKLAFEPCFRRCFSTIRIYQPPYFFDI</sequence>
<dbReference type="InterPro" id="IPR002182">
    <property type="entry name" value="NB-ARC"/>
</dbReference>
<dbReference type="Pfam" id="PF00931">
    <property type="entry name" value="NB-ARC"/>
    <property type="match status" value="1"/>
</dbReference>
<dbReference type="GO" id="GO:0043531">
    <property type="term" value="F:ADP binding"/>
    <property type="evidence" value="ECO:0007669"/>
    <property type="project" value="InterPro"/>
</dbReference>
<dbReference type="InterPro" id="IPR027417">
    <property type="entry name" value="P-loop_NTPase"/>
</dbReference>
<dbReference type="Gene3D" id="1.10.10.10">
    <property type="entry name" value="Winged helix-like DNA-binding domain superfamily/Winged helix DNA-binding domain"/>
    <property type="match status" value="1"/>
</dbReference>
<dbReference type="Gene3D" id="3.80.10.10">
    <property type="entry name" value="Ribonuclease Inhibitor"/>
    <property type="match status" value="2"/>
</dbReference>
<keyword evidence="7" id="KW-0175">Coiled coil</keyword>
<dbReference type="Gene3D" id="3.40.50.300">
    <property type="entry name" value="P-loop containing nucleotide triphosphate hydrolases"/>
    <property type="match status" value="1"/>
</dbReference>
<protein>
    <submittedName>
        <fullName evidence="12">Uncharacterized protein</fullName>
    </submittedName>
</protein>
<dbReference type="InterPro" id="IPR032675">
    <property type="entry name" value="LRR_dom_sf"/>
</dbReference>
<evidence type="ECO:0000259" key="10">
    <source>
        <dbReference type="Pfam" id="PF23559"/>
    </source>
</evidence>
<evidence type="ECO:0000313" key="13">
    <source>
        <dbReference type="Proteomes" id="UP000091857"/>
    </source>
</evidence>
<accession>A0A2C9UZV6</accession>
<dbReference type="FunFam" id="1.10.10.10:FF:000322">
    <property type="entry name" value="Probable disease resistance protein At1g63360"/>
    <property type="match status" value="1"/>
</dbReference>
<evidence type="ECO:0000256" key="6">
    <source>
        <dbReference type="ARBA" id="ARBA00022840"/>
    </source>
</evidence>
<dbReference type="PANTHER" id="PTHR33463">
    <property type="entry name" value="NB-ARC DOMAIN-CONTAINING PROTEIN-RELATED"/>
    <property type="match status" value="1"/>
</dbReference>
<comment type="similarity">
    <text evidence="1">Belongs to the disease resistance NB-LRR family.</text>
</comment>